<dbReference type="Proteomes" id="UP001629230">
    <property type="component" value="Unassembled WGS sequence"/>
</dbReference>
<accession>A0ABW9B7X7</accession>
<dbReference type="EMBL" id="JAQQEZ010000093">
    <property type="protein sequence ID" value="MFM0008313.1"/>
    <property type="molecule type" value="Genomic_DNA"/>
</dbReference>
<sequence length="72" mass="8075">MPHWEHIRNGHVVSINAGQDVRGRWSWSYTIDGDGYTEMRDRPLKSADAARLEAELDANVKADRLPAGDAVE</sequence>
<proteinExistence type="predicted"/>
<reference evidence="1 2" key="1">
    <citation type="journal article" date="2024" name="Chem. Sci.">
        <title>Discovery of megapolipeptins by genome mining of a Burkholderiales bacteria collection.</title>
        <authorList>
            <person name="Paulo B.S."/>
            <person name="Recchia M.J.J."/>
            <person name="Lee S."/>
            <person name="Fergusson C.H."/>
            <person name="Romanowski S.B."/>
            <person name="Hernandez A."/>
            <person name="Krull N."/>
            <person name="Liu D.Y."/>
            <person name="Cavanagh H."/>
            <person name="Bos A."/>
            <person name="Gray C.A."/>
            <person name="Murphy B.T."/>
            <person name="Linington R.G."/>
            <person name="Eustaquio A.S."/>
        </authorList>
    </citation>
    <scope>NUCLEOTIDE SEQUENCE [LARGE SCALE GENOMIC DNA]</scope>
    <source>
        <strain evidence="1 2">RL17-350-BIC-A</strain>
    </source>
</reference>
<evidence type="ECO:0000313" key="2">
    <source>
        <dbReference type="Proteomes" id="UP001629230"/>
    </source>
</evidence>
<evidence type="ECO:0008006" key="3">
    <source>
        <dbReference type="Google" id="ProtNLM"/>
    </source>
</evidence>
<name>A0ABW9B7X7_9BURK</name>
<evidence type="ECO:0000313" key="1">
    <source>
        <dbReference type="EMBL" id="MFM0008313.1"/>
    </source>
</evidence>
<protein>
    <recommendedName>
        <fullName evidence="3">DUF1508 domain-containing protein</fullName>
    </recommendedName>
</protein>
<gene>
    <name evidence="1" type="ORF">PQR57_46370</name>
</gene>
<keyword evidence="2" id="KW-1185">Reference proteome</keyword>
<organism evidence="1 2">
    <name type="scientific">Paraburkholderia dipogonis</name>
    <dbReference type="NCBI Taxonomy" id="1211383"/>
    <lineage>
        <taxon>Bacteria</taxon>
        <taxon>Pseudomonadati</taxon>
        <taxon>Pseudomonadota</taxon>
        <taxon>Betaproteobacteria</taxon>
        <taxon>Burkholderiales</taxon>
        <taxon>Burkholderiaceae</taxon>
        <taxon>Paraburkholderia</taxon>
    </lineage>
</organism>
<dbReference type="RefSeq" id="WP_132380408.1">
    <property type="nucleotide sequence ID" value="NZ_JAQQEZ010000093.1"/>
</dbReference>
<comment type="caution">
    <text evidence="1">The sequence shown here is derived from an EMBL/GenBank/DDBJ whole genome shotgun (WGS) entry which is preliminary data.</text>
</comment>